<dbReference type="PIRSF" id="PIRSF038991">
    <property type="entry name" value="Protein_AbrB"/>
    <property type="match status" value="1"/>
</dbReference>
<dbReference type="AlphaFoldDB" id="A0A1D8UUX7"/>
<dbReference type="STRING" id="153496.A0U89_10205"/>
<evidence type="ECO:0000313" key="1">
    <source>
        <dbReference type="EMBL" id="AOX17449.1"/>
    </source>
</evidence>
<dbReference type="GO" id="GO:0010468">
    <property type="term" value="P:regulation of gene expression"/>
    <property type="evidence" value="ECO:0007669"/>
    <property type="project" value="InterPro"/>
</dbReference>
<dbReference type="RefSeq" id="WP_070403043.1">
    <property type="nucleotide sequence ID" value="NZ_BJVW01000001.1"/>
</dbReference>
<sequence>MTLRAALHWAILLALSGIFSGLLLLVQLPAALLLGPMIAAILFAVSGRKLSIHSWLFAFAQSMIGLLMARALTLSVLREIGLHWPIFVTGVFSVILISFGLGWVLARLRVMPGSTALWGSSPGAASAMTLLCESFGADQRLVAFMLYLRVVLVALATSIVAHFATHGQHGGTLPHAIHADSPLWLTPLLAAAATLLGQYTRLPAGPLLLSMVFGMVGQDGFGFHFALPSWLLAPSYVLVGWTIGLRFTADILRHVWRALPAVTLSSCTLIGVCALLAWPIAHLAHVDLLSAYLATSPGGADSVAIIAASNPVDMPFVMAMQVARFLMLMVVAPSIATLLARFLPTE</sequence>
<keyword evidence="2" id="KW-1185">Reference proteome</keyword>
<protein>
    <submittedName>
        <fullName evidence="1">Uncharacterized protein</fullName>
    </submittedName>
</protein>
<gene>
    <name evidence="1" type="ORF">A0U89_10205</name>
</gene>
<dbReference type="GO" id="GO:0016020">
    <property type="term" value="C:membrane"/>
    <property type="evidence" value="ECO:0007669"/>
    <property type="project" value="InterPro"/>
</dbReference>
<evidence type="ECO:0000313" key="2">
    <source>
        <dbReference type="Proteomes" id="UP000179145"/>
    </source>
</evidence>
<reference evidence="1 2" key="1">
    <citation type="journal article" date="2016" name="Microb. Cell Fact.">
        <title>Dissection of exopolysaccharide biosynthesis in Kozakia baliensis.</title>
        <authorList>
            <person name="Brandt J.U."/>
            <person name="Jakob F."/>
            <person name="Behr J."/>
            <person name="Geissler A.J."/>
            <person name="Vogel R.F."/>
        </authorList>
    </citation>
    <scope>NUCLEOTIDE SEQUENCE [LARGE SCALE GENOMIC DNA]</scope>
    <source>
        <strain evidence="1 2">DSM 14400</strain>
    </source>
</reference>
<dbReference type="KEGG" id="kba:A0U89_10205"/>
<proteinExistence type="predicted"/>
<dbReference type="NCBIfam" id="TIGR03082">
    <property type="entry name" value="Gneg_AbrB_dup"/>
    <property type="match status" value="2"/>
</dbReference>
<dbReference type="Pfam" id="PF05145">
    <property type="entry name" value="AbrB"/>
    <property type="match status" value="1"/>
</dbReference>
<dbReference type="PANTHER" id="PTHR38457:SF1">
    <property type="entry name" value="REGULATOR ABRB-RELATED"/>
    <property type="match status" value="1"/>
</dbReference>
<name>A0A1D8UUX7_9PROT</name>
<dbReference type="OrthoDB" id="9809910at2"/>
<accession>A0A1D8UUX7</accession>
<dbReference type="InterPro" id="IPR007820">
    <property type="entry name" value="AbrB_fam"/>
</dbReference>
<dbReference type="InterPro" id="IPR017516">
    <property type="entry name" value="AbrB_dup"/>
</dbReference>
<dbReference type="Proteomes" id="UP000179145">
    <property type="component" value="Chromosome"/>
</dbReference>
<dbReference type="EMBL" id="CP014674">
    <property type="protein sequence ID" value="AOX17449.1"/>
    <property type="molecule type" value="Genomic_DNA"/>
</dbReference>
<dbReference type="PANTHER" id="PTHR38457">
    <property type="entry name" value="REGULATOR ABRB-RELATED"/>
    <property type="match status" value="1"/>
</dbReference>
<organism evidence="1 2">
    <name type="scientific">Kozakia baliensis</name>
    <dbReference type="NCBI Taxonomy" id="153496"/>
    <lineage>
        <taxon>Bacteria</taxon>
        <taxon>Pseudomonadati</taxon>
        <taxon>Pseudomonadota</taxon>
        <taxon>Alphaproteobacteria</taxon>
        <taxon>Acetobacterales</taxon>
        <taxon>Acetobacteraceae</taxon>
        <taxon>Kozakia</taxon>
    </lineage>
</organism>
<dbReference type="eggNOG" id="COG3180">
    <property type="taxonomic scope" value="Bacteria"/>
</dbReference>